<dbReference type="GO" id="GO:0000287">
    <property type="term" value="F:magnesium ion binding"/>
    <property type="evidence" value="ECO:0007669"/>
    <property type="project" value="UniProtKB-UniRule"/>
</dbReference>
<dbReference type="EMBL" id="CP021417">
    <property type="protein sequence ID" value="ARU46241.1"/>
    <property type="molecule type" value="Genomic_DNA"/>
</dbReference>
<feature type="binding site" evidence="11">
    <location>
        <begin position="39"/>
        <end position="44"/>
    </location>
    <ligand>
        <name>ATP</name>
        <dbReference type="ChEBI" id="CHEBI:30616"/>
    </ligand>
</feature>
<dbReference type="PANTHER" id="PTHR21087">
    <property type="entry name" value="SHIKIMATE KINASE"/>
    <property type="match status" value="1"/>
</dbReference>
<comment type="similarity">
    <text evidence="2 11">Belongs to the shikimate kinase family.</text>
</comment>
<feature type="region of interest" description="Disordered" evidence="12">
    <location>
        <begin position="1"/>
        <end position="28"/>
    </location>
</feature>
<name>A0A7Y4LG92_9CORY</name>
<comment type="function">
    <text evidence="11">Catalyzes the specific phosphorylation of the 3-hydroxyl group of shikimic acid using ATP as a cosubstrate.</text>
</comment>
<proteinExistence type="inferred from homology"/>
<dbReference type="GO" id="GO:0008652">
    <property type="term" value="P:amino acid biosynthetic process"/>
    <property type="evidence" value="ECO:0007669"/>
    <property type="project" value="UniProtKB-KW"/>
</dbReference>
<dbReference type="AlphaFoldDB" id="A0A7Y4LG92"/>
<dbReference type="KEGG" id="csil:CBE74_06775"/>
<keyword evidence="6 11" id="KW-0547">Nucleotide-binding</keyword>
<keyword evidence="11" id="KW-0963">Cytoplasm</keyword>
<dbReference type="InterPro" id="IPR000623">
    <property type="entry name" value="Shikimate_kinase/TSH1"/>
</dbReference>
<feature type="binding site" evidence="11">
    <location>
        <position position="85"/>
    </location>
    <ligand>
        <name>substrate</name>
    </ligand>
</feature>
<keyword evidence="9 11" id="KW-0057">Aromatic amino acid biosynthesis</keyword>
<feature type="binding site" evidence="11">
    <location>
        <position position="162"/>
    </location>
    <ligand>
        <name>substrate</name>
    </ligand>
</feature>
<dbReference type="OrthoDB" id="9800332at2"/>
<comment type="catalytic activity">
    <reaction evidence="10 11">
        <text>shikimate + ATP = 3-phosphoshikimate + ADP + H(+)</text>
        <dbReference type="Rhea" id="RHEA:13121"/>
        <dbReference type="ChEBI" id="CHEBI:15378"/>
        <dbReference type="ChEBI" id="CHEBI:30616"/>
        <dbReference type="ChEBI" id="CHEBI:36208"/>
        <dbReference type="ChEBI" id="CHEBI:145989"/>
        <dbReference type="ChEBI" id="CHEBI:456216"/>
        <dbReference type="EC" id="2.7.1.71"/>
    </reaction>
</comment>
<dbReference type="HAMAP" id="MF_00109">
    <property type="entry name" value="Shikimate_kinase"/>
    <property type="match status" value="1"/>
</dbReference>
<dbReference type="PROSITE" id="PS01128">
    <property type="entry name" value="SHIKIMATE_KINASE"/>
    <property type="match status" value="1"/>
</dbReference>
<evidence type="ECO:0000256" key="7">
    <source>
        <dbReference type="ARBA" id="ARBA00022777"/>
    </source>
</evidence>
<dbReference type="Pfam" id="PF01202">
    <property type="entry name" value="SKI"/>
    <property type="match status" value="1"/>
</dbReference>
<evidence type="ECO:0000256" key="6">
    <source>
        <dbReference type="ARBA" id="ARBA00022741"/>
    </source>
</evidence>
<dbReference type="InterPro" id="IPR023000">
    <property type="entry name" value="Shikimate_kinase_CS"/>
</dbReference>
<keyword evidence="5 11" id="KW-0808">Transferase</keyword>
<feature type="binding site" evidence="11">
    <location>
        <position position="179"/>
    </location>
    <ligand>
        <name>ATP</name>
        <dbReference type="ChEBI" id="CHEBI:30616"/>
    </ligand>
</feature>
<comment type="pathway">
    <text evidence="1 11">Metabolic intermediate biosynthesis; chorismate biosynthesis; chorismate from D-erythrose 4-phosphate and phosphoenolpyruvate: step 5/7.</text>
</comment>
<dbReference type="SUPFAM" id="SSF52540">
    <property type="entry name" value="P-loop containing nucleoside triphosphate hydrolases"/>
    <property type="match status" value="1"/>
</dbReference>
<evidence type="ECO:0000256" key="12">
    <source>
        <dbReference type="SAM" id="MobiDB-lite"/>
    </source>
</evidence>
<organism evidence="13 14">
    <name type="scientific">Corynebacterium silvaticum</name>
    <dbReference type="NCBI Taxonomy" id="2320431"/>
    <lineage>
        <taxon>Bacteria</taxon>
        <taxon>Bacillati</taxon>
        <taxon>Actinomycetota</taxon>
        <taxon>Actinomycetes</taxon>
        <taxon>Mycobacteriales</taxon>
        <taxon>Corynebacteriaceae</taxon>
        <taxon>Corynebacterium</taxon>
    </lineage>
</organism>
<keyword evidence="14" id="KW-1185">Reference proteome</keyword>
<feature type="binding site" evidence="11">
    <location>
        <position position="106"/>
    </location>
    <ligand>
        <name>substrate</name>
    </ligand>
</feature>
<dbReference type="Proteomes" id="UP000195652">
    <property type="component" value="Chromosome"/>
</dbReference>
<reference evidence="13 14" key="1">
    <citation type="journal article" date="2014" name="BMC Vet. Res.">
        <title>First report of Corynebacterium pseudotuberculosis from caseous lymphadenitis lesions in Black Alentejano pig (Sus scrofa domesticus).</title>
        <authorList>
            <person name="Oliveira M."/>
            <person name="Barroco C."/>
            <person name="Mottola C."/>
            <person name="Santos R."/>
            <person name="Lemsaddek A."/>
            <person name="Tavares L."/>
            <person name="Semedo-Lemsaddek T."/>
        </authorList>
    </citation>
    <scope>NUCLEOTIDE SEQUENCE [LARGE SCALE GENOMIC DNA]</scope>
    <source>
        <strain evidence="13 14">PO100/5</strain>
    </source>
</reference>
<evidence type="ECO:0000256" key="3">
    <source>
        <dbReference type="ARBA" id="ARBA00012154"/>
    </source>
</evidence>
<accession>A0A7Y4LG92</accession>
<dbReference type="InterPro" id="IPR031322">
    <property type="entry name" value="Shikimate/glucono_kinase"/>
</dbReference>
<protein>
    <recommendedName>
        <fullName evidence="3 11">Shikimate kinase</fullName>
        <shortName evidence="11">SK</shortName>
        <ecNumber evidence="3 11">2.7.1.71</ecNumber>
    </recommendedName>
</protein>
<dbReference type="GeneID" id="75007954"/>
<feature type="binding site" evidence="11">
    <location>
        <position position="61"/>
    </location>
    <ligand>
        <name>substrate</name>
    </ligand>
</feature>
<dbReference type="UniPathway" id="UPA00053">
    <property type="reaction ID" value="UER00088"/>
</dbReference>
<dbReference type="Gene3D" id="3.40.50.300">
    <property type="entry name" value="P-loop containing nucleotide triphosphate hydrolases"/>
    <property type="match status" value="1"/>
</dbReference>
<evidence type="ECO:0000256" key="11">
    <source>
        <dbReference type="HAMAP-Rule" id="MF_00109"/>
    </source>
</evidence>
<evidence type="ECO:0000313" key="13">
    <source>
        <dbReference type="EMBL" id="ARU46241.1"/>
    </source>
</evidence>
<reference evidence="13 14" key="3">
    <citation type="journal article" date="2020" name="Int. J. Syst. Evol. Microbiol.">
        <title>Corynebacterium silvaticum sp. nov., a unique group of NTTB corynebacteria in wild boar and roe deer.</title>
        <authorList>
            <person name="Dangel A."/>
            <person name="Berger A."/>
            <person name="Rau J."/>
            <person name="Eisenberg T."/>
            <person name="Kampfer P."/>
            <person name="Margos G."/>
            <person name="Contzen M."/>
            <person name="Busse H.J."/>
            <person name="Konrad R."/>
            <person name="Peters M."/>
            <person name="Sting R."/>
            <person name="Sing A."/>
        </authorList>
    </citation>
    <scope>NUCLEOTIDE SEQUENCE [LARGE SCALE GENOMIC DNA]</scope>
    <source>
        <strain evidence="13 14">PO100/5</strain>
    </source>
</reference>
<gene>
    <name evidence="11" type="primary">aroK</name>
    <name evidence="13" type="ORF">CBE74_06775</name>
</gene>
<dbReference type="InterPro" id="IPR027417">
    <property type="entry name" value="P-loop_NTPase"/>
</dbReference>
<keyword evidence="8 11" id="KW-0067">ATP-binding</keyword>
<evidence type="ECO:0000256" key="9">
    <source>
        <dbReference type="ARBA" id="ARBA00023141"/>
    </source>
</evidence>
<reference evidence="13 14" key="4">
    <citation type="journal article" date="2020" name="PLoS ONE">
        <title>Taxonomic classification of strain PO100/5 shows a broader geographic distribution and genetic markers of the recently described Corynebacterium silvaticum.</title>
        <authorList>
            <person name="Viana M.V.C."/>
            <person name="Profeta R."/>
            <person name="da Silva A.L."/>
            <person name="Hurtado R."/>
            <person name="Cerqueira J.C."/>
            <person name="Ribeiro B.F.S."/>
            <person name="Almeida M.O."/>
            <person name="Morais-Rodrigues F."/>
            <person name="Soares S.C."/>
            <person name="Oliveira M."/>
            <person name="Tavares L."/>
            <person name="Figueiredo H."/>
            <person name="Wattam A.R."/>
            <person name="Barh D."/>
            <person name="Ghosh P."/>
            <person name="Silva A."/>
            <person name="Azevedo V."/>
        </authorList>
    </citation>
    <scope>NUCLEOTIDE SEQUENCE [LARGE SCALE GENOMIC DNA]</scope>
    <source>
        <strain evidence="13 14">PO100/5</strain>
    </source>
</reference>
<comment type="subunit">
    <text evidence="11">Monomer.</text>
</comment>
<comment type="cofactor">
    <cofactor evidence="11">
        <name>Mg(2+)</name>
        <dbReference type="ChEBI" id="CHEBI:18420"/>
    </cofactor>
    <text evidence="11">Binds 1 Mg(2+) ion per subunit.</text>
</comment>
<evidence type="ECO:0000256" key="4">
    <source>
        <dbReference type="ARBA" id="ARBA00022605"/>
    </source>
</evidence>
<dbReference type="GO" id="GO:0009423">
    <property type="term" value="P:chorismate biosynthetic process"/>
    <property type="evidence" value="ECO:0007669"/>
    <property type="project" value="UniProtKB-UniRule"/>
</dbReference>
<evidence type="ECO:0000256" key="1">
    <source>
        <dbReference type="ARBA" id="ARBA00004842"/>
    </source>
</evidence>
<feature type="binding site" evidence="11">
    <location>
        <position position="43"/>
    </location>
    <ligand>
        <name>Mg(2+)</name>
        <dbReference type="ChEBI" id="CHEBI:18420"/>
    </ligand>
</feature>
<keyword evidence="4 11" id="KW-0028">Amino-acid biosynthesis</keyword>
<keyword evidence="11" id="KW-0460">Magnesium</keyword>
<evidence type="ECO:0000256" key="2">
    <source>
        <dbReference type="ARBA" id="ARBA00006997"/>
    </source>
</evidence>
<keyword evidence="11" id="KW-0479">Metal-binding</keyword>
<evidence type="ECO:0000256" key="8">
    <source>
        <dbReference type="ARBA" id="ARBA00022840"/>
    </source>
</evidence>
<feature type="binding site" evidence="11">
    <location>
        <position position="143"/>
    </location>
    <ligand>
        <name>ATP</name>
        <dbReference type="ChEBI" id="CHEBI:30616"/>
    </ligand>
</feature>
<dbReference type="PRINTS" id="PR01100">
    <property type="entry name" value="SHIKIMTKNASE"/>
</dbReference>
<evidence type="ECO:0000256" key="10">
    <source>
        <dbReference type="ARBA" id="ARBA00048567"/>
    </source>
</evidence>
<dbReference type="GO" id="GO:0004765">
    <property type="term" value="F:shikimate kinase activity"/>
    <property type="evidence" value="ECO:0007669"/>
    <property type="project" value="UniProtKB-UniRule"/>
</dbReference>
<reference evidence="13 14" key="2">
    <citation type="journal article" date="2020" name="Antonie Van Leeuwenhoek">
        <title>Phylogenomic characterisation of a novel corynebacterial species pathogenic to animals.</title>
        <authorList>
            <person name="Moller J."/>
            <person name="Musella L."/>
            <person name="Melnikov V."/>
            <person name="Geissdorfer W."/>
            <person name="Burkovski A."/>
            <person name="Sangal V."/>
        </authorList>
    </citation>
    <scope>NUCLEOTIDE SEQUENCE [LARGE SCALE GENOMIC DNA]</scope>
    <source>
        <strain evidence="13 14">PO100/5</strain>
    </source>
</reference>
<dbReference type="GO" id="GO:0005524">
    <property type="term" value="F:ATP binding"/>
    <property type="evidence" value="ECO:0007669"/>
    <property type="project" value="UniProtKB-UniRule"/>
</dbReference>
<dbReference type="CDD" id="cd00464">
    <property type="entry name" value="SK"/>
    <property type="match status" value="1"/>
</dbReference>
<dbReference type="GO" id="GO:0009073">
    <property type="term" value="P:aromatic amino acid family biosynthetic process"/>
    <property type="evidence" value="ECO:0007669"/>
    <property type="project" value="UniProtKB-KW"/>
</dbReference>
<dbReference type="GO" id="GO:0005829">
    <property type="term" value="C:cytosol"/>
    <property type="evidence" value="ECO:0007669"/>
    <property type="project" value="TreeGrafter"/>
</dbReference>
<comment type="subcellular location">
    <subcellularLocation>
        <location evidence="11">Cytoplasm</location>
    </subcellularLocation>
</comment>
<evidence type="ECO:0000313" key="14">
    <source>
        <dbReference type="Proteomes" id="UP000195652"/>
    </source>
</evidence>
<dbReference type="PANTHER" id="PTHR21087:SF16">
    <property type="entry name" value="SHIKIMATE KINASE 1, CHLOROPLASTIC"/>
    <property type="match status" value="1"/>
</dbReference>
<keyword evidence="7 11" id="KW-0418">Kinase</keyword>
<evidence type="ECO:0000256" key="5">
    <source>
        <dbReference type="ARBA" id="ARBA00022679"/>
    </source>
</evidence>
<sequence>MPDQTEIPDGPAMKDLEEGAAEQSVPRTRPLVVLVGPPGAGKTTVGKRLANALHTTFVDTDALIEQSTGQSCGVIFSQMGEPEFRKLEEEKVREALGTSGVVSLGGGAVLSPLTRSLLLGHTVIWIDVNPEEGAKRTGADNSRPILQSQDPIAHYRELVESRRPLYREVSRHRSNTTGRGPQRVVADILGYLESIKEH</sequence>
<dbReference type="EC" id="2.7.1.71" evidence="3 11"/>
<dbReference type="RefSeq" id="WP_087454054.1">
    <property type="nucleotide sequence ID" value="NZ_CP021417.2"/>
</dbReference>